<evidence type="ECO:0000313" key="1">
    <source>
        <dbReference type="EMBL" id="KAJ7346369.1"/>
    </source>
</evidence>
<reference evidence="1" key="1">
    <citation type="submission" date="2023-03" db="EMBL/GenBank/DDBJ databases">
        <title>Massive genome expansion in bonnet fungi (Mycena s.s.) driven by repeated elements and novel gene families across ecological guilds.</title>
        <authorList>
            <consortium name="Lawrence Berkeley National Laboratory"/>
            <person name="Harder C.B."/>
            <person name="Miyauchi S."/>
            <person name="Viragh M."/>
            <person name="Kuo A."/>
            <person name="Thoen E."/>
            <person name="Andreopoulos B."/>
            <person name="Lu D."/>
            <person name="Skrede I."/>
            <person name="Drula E."/>
            <person name="Henrissat B."/>
            <person name="Morin E."/>
            <person name="Kohler A."/>
            <person name="Barry K."/>
            <person name="LaButti K."/>
            <person name="Morin E."/>
            <person name="Salamov A."/>
            <person name="Lipzen A."/>
            <person name="Mereny Z."/>
            <person name="Hegedus B."/>
            <person name="Baldrian P."/>
            <person name="Stursova M."/>
            <person name="Weitz H."/>
            <person name="Taylor A."/>
            <person name="Grigoriev I.V."/>
            <person name="Nagy L.G."/>
            <person name="Martin F."/>
            <person name="Kauserud H."/>
        </authorList>
    </citation>
    <scope>NUCLEOTIDE SEQUENCE</scope>
    <source>
        <strain evidence="1">CBHHK002</strain>
    </source>
</reference>
<comment type="caution">
    <text evidence="1">The sequence shown here is derived from an EMBL/GenBank/DDBJ whole genome shotgun (WGS) entry which is preliminary data.</text>
</comment>
<dbReference type="EMBL" id="JARIHO010000021">
    <property type="protein sequence ID" value="KAJ7346369.1"/>
    <property type="molecule type" value="Genomic_DNA"/>
</dbReference>
<dbReference type="Proteomes" id="UP001218218">
    <property type="component" value="Unassembled WGS sequence"/>
</dbReference>
<organism evidence="1 2">
    <name type="scientific">Mycena albidolilacea</name>
    <dbReference type="NCBI Taxonomy" id="1033008"/>
    <lineage>
        <taxon>Eukaryota</taxon>
        <taxon>Fungi</taxon>
        <taxon>Dikarya</taxon>
        <taxon>Basidiomycota</taxon>
        <taxon>Agaricomycotina</taxon>
        <taxon>Agaricomycetes</taxon>
        <taxon>Agaricomycetidae</taxon>
        <taxon>Agaricales</taxon>
        <taxon>Marasmiineae</taxon>
        <taxon>Mycenaceae</taxon>
        <taxon>Mycena</taxon>
    </lineage>
</organism>
<name>A0AAD6ZZ40_9AGAR</name>
<dbReference type="SUPFAM" id="SSF50370">
    <property type="entry name" value="Ricin B-like lectins"/>
    <property type="match status" value="1"/>
</dbReference>
<protein>
    <submittedName>
        <fullName evidence="1">Uncharacterized protein</fullName>
    </submittedName>
</protein>
<dbReference type="InterPro" id="IPR035992">
    <property type="entry name" value="Ricin_B-like_lectins"/>
</dbReference>
<keyword evidence="2" id="KW-1185">Reference proteome</keyword>
<dbReference type="AlphaFoldDB" id="A0AAD6ZZ40"/>
<accession>A0AAD6ZZ40</accession>
<gene>
    <name evidence="1" type="ORF">DFH08DRAFT_961801</name>
</gene>
<evidence type="ECO:0000313" key="2">
    <source>
        <dbReference type="Proteomes" id="UP001218218"/>
    </source>
</evidence>
<sequence length="135" mass="14681">MFPKILAFGIGALALVQGALVIALGRYIITNPEMGTLVSFHKGDPILLSRAPVPPPLEYMITNADTSVYANENTLLTGDDADTFSIEDAGFDHFVIRVPGTDRVWTAGQIDDATVHLNPDQGENSQRWTLMPLNN</sequence>
<proteinExistence type="predicted"/>